<dbReference type="PANTHER" id="PTHR42648:SF28">
    <property type="entry name" value="TRANSPOSON-ENCODED PROTEIN WITH RIBONUCLEASE H-LIKE AND RETROVIRUS ZINC FINGER-LIKE DOMAINS"/>
    <property type="match status" value="1"/>
</dbReference>
<dbReference type="GO" id="GO:0003676">
    <property type="term" value="F:nucleic acid binding"/>
    <property type="evidence" value="ECO:0007669"/>
    <property type="project" value="InterPro"/>
</dbReference>
<gene>
    <name evidence="2" type="ORF">KSP39_PZI003451</name>
</gene>
<dbReference type="InterPro" id="IPR036397">
    <property type="entry name" value="RNaseH_sf"/>
</dbReference>
<organism evidence="2 3">
    <name type="scientific">Platanthera zijinensis</name>
    <dbReference type="NCBI Taxonomy" id="2320716"/>
    <lineage>
        <taxon>Eukaryota</taxon>
        <taxon>Viridiplantae</taxon>
        <taxon>Streptophyta</taxon>
        <taxon>Embryophyta</taxon>
        <taxon>Tracheophyta</taxon>
        <taxon>Spermatophyta</taxon>
        <taxon>Magnoliopsida</taxon>
        <taxon>Liliopsida</taxon>
        <taxon>Asparagales</taxon>
        <taxon>Orchidaceae</taxon>
        <taxon>Orchidoideae</taxon>
        <taxon>Orchideae</taxon>
        <taxon>Orchidinae</taxon>
        <taxon>Platanthera</taxon>
    </lineage>
</organism>
<evidence type="ECO:0000313" key="2">
    <source>
        <dbReference type="EMBL" id="KAK8952542.1"/>
    </source>
</evidence>
<dbReference type="Proteomes" id="UP001418222">
    <property type="component" value="Unassembled WGS sequence"/>
</dbReference>
<protein>
    <recommendedName>
        <fullName evidence="1">Retroviral polymerase SH3-like domain-containing protein</fullName>
    </recommendedName>
</protein>
<dbReference type="SUPFAM" id="SSF53098">
    <property type="entry name" value="Ribonuclease H-like"/>
    <property type="match status" value="1"/>
</dbReference>
<dbReference type="Gene3D" id="3.30.420.10">
    <property type="entry name" value="Ribonuclease H-like superfamily/Ribonuclease H"/>
    <property type="match status" value="1"/>
</dbReference>
<feature type="domain" description="Retroviral polymerase SH3-like" evidence="1">
    <location>
        <begin position="67"/>
        <end position="126"/>
    </location>
</feature>
<accession>A0AAP0GDK4</accession>
<comment type="caution">
    <text evidence="2">The sequence shown here is derived from an EMBL/GenBank/DDBJ whole genome shotgun (WGS) entry which is preliminary data.</text>
</comment>
<evidence type="ECO:0000259" key="1">
    <source>
        <dbReference type="Pfam" id="PF25597"/>
    </source>
</evidence>
<evidence type="ECO:0000313" key="3">
    <source>
        <dbReference type="Proteomes" id="UP001418222"/>
    </source>
</evidence>
<dbReference type="InterPro" id="IPR057670">
    <property type="entry name" value="SH3_retrovirus"/>
</dbReference>
<reference evidence="2 3" key="1">
    <citation type="journal article" date="2022" name="Nat. Plants">
        <title>Genomes of leafy and leafless Platanthera orchids illuminate the evolution of mycoheterotrophy.</title>
        <authorList>
            <person name="Li M.H."/>
            <person name="Liu K.W."/>
            <person name="Li Z."/>
            <person name="Lu H.C."/>
            <person name="Ye Q.L."/>
            <person name="Zhang D."/>
            <person name="Wang J.Y."/>
            <person name="Li Y.F."/>
            <person name="Zhong Z.M."/>
            <person name="Liu X."/>
            <person name="Yu X."/>
            <person name="Liu D.K."/>
            <person name="Tu X.D."/>
            <person name="Liu B."/>
            <person name="Hao Y."/>
            <person name="Liao X.Y."/>
            <person name="Jiang Y.T."/>
            <person name="Sun W.H."/>
            <person name="Chen J."/>
            <person name="Chen Y.Q."/>
            <person name="Ai Y."/>
            <person name="Zhai J.W."/>
            <person name="Wu S.S."/>
            <person name="Zhou Z."/>
            <person name="Hsiao Y.Y."/>
            <person name="Wu W.L."/>
            <person name="Chen Y.Y."/>
            <person name="Lin Y.F."/>
            <person name="Hsu J.L."/>
            <person name="Li C.Y."/>
            <person name="Wang Z.W."/>
            <person name="Zhao X."/>
            <person name="Zhong W.Y."/>
            <person name="Ma X.K."/>
            <person name="Ma L."/>
            <person name="Huang J."/>
            <person name="Chen G.Z."/>
            <person name="Huang M.Z."/>
            <person name="Huang L."/>
            <person name="Peng D.H."/>
            <person name="Luo Y.B."/>
            <person name="Zou S.Q."/>
            <person name="Chen S.P."/>
            <person name="Lan S."/>
            <person name="Tsai W.C."/>
            <person name="Van de Peer Y."/>
            <person name="Liu Z.J."/>
        </authorList>
    </citation>
    <scope>NUCLEOTIDE SEQUENCE [LARGE SCALE GENOMIC DNA]</scope>
    <source>
        <strain evidence="2">Lor287</strain>
    </source>
</reference>
<dbReference type="InterPro" id="IPR012337">
    <property type="entry name" value="RNaseH-like_sf"/>
</dbReference>
<dbReference type="PANTHER" id="PTHR42648">
    <property type="entry name" value="TRANSPOSASE, PUTATIVE-RELATED"/>
    <property type="match status" value="1"/>
</dbReference>
<dbReference type="AlphaFoldDB" id="A0AAP0GDK4"/>
<dbReference type="InterPro" id="IPR039537">
    <property type="entry name" value="Retrotran_Ty1/copia-like"/>
</dbReference>
<name>A0AAP0GDK4_9ASPA</name>
<keyword evidence="3" id="KW-1185">Reference proteome</keyword>
<dbReference type="EMBL" id="JBBWWQ010000003">
    <property type="protein sequence ID" value="KAK8952542.1"/>
    <property type="molecule type" value="Genomic_DNA"/>
</dbReference>
<proteinExistence type="predicted"/>
<sequence>MNRTLVEKVRCMLSNAGLGRIFWAETIDYVCHLVNCLPSAAIGKKTPKEMWLGYPSRDYMHMKVFGCPAYYHVKIDKLEPREKKAIFIGFRRGVKGYKLYDQLERKIIISRDVTFDETSLLKPRDSEQVESSKPITTTDQKKEFDVTPFIPPAPHTPDEVYDGTVDEVADTDEVPDTDDQEVEEVESESQVQDSIARRRTRRQNVPKPAWLRDHIAFALSASEAEIPCHFKEAVESPEAHFWRDAMDEEMTSLKKNAT</sequence>
<dbReference type="Pfam" id="PF25597">
    <property type="entry name" value="SH3_retrovirus"/>
    <property type="match status" value="1"/>
</dbReference>